<dbReference type="NCBIfam" id="TIGR00254">
    <property type="entry name" value="GGDEF"/>
    <property type="match status" value="1"/>
</dbReference>
<dbReference type="InterPro" id="IPR043128">
    <property type="entry name" value="Rev_trsase/Diguanyl_cyclase"/>
</dbReference>
<feature type="non-terminal residue" evidence="2">
    <location>
        <position position="1"/>
    </location>
</feature>
<organism evidence="2 3">
    <name type="scientific">Paenibacillus sepulcri</name>
    <dbReference type="NCBI Taxonomy" id="359917"/>
    <lineage>
        <taxon>Bacteria</taxon>
        <taxon>Bacillati</taxon>
        <taxon>Bacillota</taxon>
        <taxon>Bacilli</taxon>
        <taxon>Bacillales</taxon>
        <taxon>Paenibacillaceae</taxon>
        <taxon>Paenibacillus</taxon>
    </lineage>
</organism>
<dbReference type="PANTHER" id="PTHR44757">
    <property type="entry name" value="DIGUANYLATE CYCLASE DGCP"/>
    <property type="match status" value="1"/>
</dbReference>
<evidence type="ECO:0000313" key="2">
    <source>
        <dbReference type="EMBL" id="MBW7462285.1"/>
    </source>
</evidence>
<dbReference type="InterPro" id="IPR029787">
    <property type="entry name" value="Nucleotide_cyclase"/>
</dbReference>
<name>A0ABS7CMZ8_9BACL</name>
<dbReference type="PROSITE" id="PS50887">
    <property type="entry name" value="GGDEF"/>
    <property type="match status" value="1"/>
</dbReference>
<keyword evidence="3" id="KW-1185">Reference proteome</keyword>
<proteinExistence type="predicted"/>
<evidence type="ECO:0000313" key="3">
    <source>
        <dbReference type="Proteomes" id="UP001519887"/>
    </source>
</evidence>
<dbReference type="PANTHER" id="PTHR44757:SF2">
    <property type="entry name" value="BIOFILM ARCHITECTURE MAINTENANCE PROTEIN MBAA"/>
    <property type="match status" value="1"/>
</dbReference>
<gene>
    <name evidence="2" type="ORF">K0U00_50360</name>
</gene>
<evidence type="ECO:0000259" key="1">
    <source>
        <dbReference type="PROSITE" id="PS50887"/>
    </source>
</evidence>
<dbReference type="Pfam" id="PF00990">
    <property type="entry name" value="GGDEF"/>
    <property type="match status" value="1"/>
</dbReference>
<dbReference type="InterPro" id="IPR000160">
    <property type="entry name" value="GGDEF_dom"/>
</dbReference>
<dbReference type="Gene3D" id="3.30.70.270">
    <property type="match status" value="1"/>
</dbReference>
<feature type="domain" description="GGDEF" evidence="1">
    <location>
        <begin position="83"/>
        <end position="110"/>
    </location>
</feature>
<comment type="caution">
    <text evidence="2">The sequence shown here is derived from an EMBL/GenBank/DDBJ whole genome shotgun (WGS) entry which is preliminary data.</text>
</comment>
<sequence>IIELPPLVDVGDRRIAIEYKRISSTGSGLAEDRLIMLIMTDVTARLATEERIRYLSSHDSLTSLHNRSYMEPLLDKMPRSDQFPVSVVVIDMNGLKLSNDVFGHRAGDNL</sequence>
<dbReference type="SUPFAM" id="SSF55073">
    <property type="entry name" value="Nucleotide cyclase"/>
    <property type="match status" value="1"/>
</dbReference>
<reference evidence="2 3" key="1">
    <citation type="submission" date="2021-07" db="EMBL/GenBank/DDBJ databases">
        <title>Paenibacillus radiodurans sp. nov., isolated from the southeastern edge of Tengger Desert.</title>
        <authorList>
            <person name="Zhang G."/>
        </authorList>
    </citation>
    <scope>NUCLEOTIDE SEQUENCE [LARGE SCALE GENOMIC DNA]</scope>
    <source>
        <strain evidence="2 3">CCM 7311</strain>
    </source>
</reference>
<accession>A0ABS7CMZ8</accession>
<dbReference type="InterPro" id="IPR052155">
    <property type="entry name" value="Biofilm_reg_signaling"/>
</dbReference>
<feature type="non-terminal residue" evidence="2">
    <location>
        <position position="110"/>
    </location>
</feature>
<dbReference type="Proteomes" id="UP001519887">
    <property type="component" value="Unassembled WGS sequence"/>
</dbReference>
<dbReference type="EMBL" id="JAHZIK010003766">
    <property type="protein sequence ID" value="MBW7462285.1"/>
    <property type="molecule type" value="Genomic_DNA"/>
</dbReference>
<protein>
    <submittedName>
        <fullName evidence="2">GGDEF domain-containing protein</fullName>
    </submittedName>
</protein>